<accession>A0AC34QY06</accession>
<dbReference type="Proteomes" id="UP000887576">
    <property type="component" value="Unplaced"/>
</dbReference>
<protein>
    <submittedName>
        <fullName evidence="2">Apple domain-containing protein</fullName>
    </submittedName>
</protein>
<evidence type="ECO:0000313" key="2">
    <source>
        <dbReference type="WBParaSite" id="JU765_v2.g20366.t1"/>
    </source>
</evidence>
<evidence type="ECO:0000313" key="1">
    <source>
        <dbReference type="Proteomes" id="UP000887576"/>
    </source>
</evidence>
<sequence length="131" mass="14901">MTIMGSDYRRDYGLSQKECADVCKMDSCCMAFEFVNGECTMKARSLNGTISPKQDAIFGLCLDFDDEDRDRFWDHELGGTVLEDKPLMERDACSDFCGSVENSSLSQFYIPENFHEYLSPTTKINTQISLK</sequence>
<reference evidence="2" key="1">
    <citation type="submission" date="2022-11" db="UniProtKB">
        <authorList>
            <consortium name="WormBaseParasite"/>
        </authorList>
    </citation>
    <scope>IDENTIFICATION</scope>
</reference>
<organism evidence="1 2">
    <name type="scientific">Panagrolaimus sp. JU765</name>
    <dbReference type="NCBI Taxonomy" id="591449"/>
    <lineage>
        <taxon>Eukaryota</taxon>
        <taxon>Metazoa</taxon>
        <taxon>Ecdysozoa</taxon>
        <taxon>Nematoda</taxon>
        <taxon>Chromadorea</taxon>
        <taxon>Rhabditida</taxon>
        <taxon>Tylenchina</taxon>
        <taxon>Panagrolaimomorpha</taxon>
        <taxon>Panagrolaimoidea</taxon>
        <taxon>Panagrolaimidae</taxon>
        <taxon>Panagrolaimus</taxon>
    </lineage>
</organism>
<proteinExistence type="predicted"/>
<name>A0AC34QY06_9BILA</name>
<dbReference type="WBParaSite" id="JU765_v2.g20366.t1">
    <property type="protein sequence ID" value="JU765_v2.g20366.t1"/>
    <property type="gene ID" value="JU765_v2.g20366"/>
</dbReference>